<feature type="compositionally biased region" description="Polar residues" evidence="7">
    <location>
        <begin position="581"/>
        <end position="607"/>
    </location>
</feature>
<comment type="caution">
    <text evidence="9">The sequence shown here is derived from an EMBL/GenBank/DDBJ whole genome shotgun (WGS) entry which is preliminary data.</text>
</comment>
<dbReference type="PANTHER" id="PTHR47416:SF8">
    <property type="entry name" value="BASIC-LEUCINE ZIPPER TRANSCRIPTION FACTOR E-RELATED"/>
    <property type="match status" value="1"/>
</dbReference>
<keyword evidence="10" id="KW-1185">Reference proteome</keyword>
<dbReference type="EMBL" id="JALLPJ020001390">
    <property type="protein sequence ID" value="KAL3766121.1"/>
    <property type="molecule type" value="Genomic_DNA"/>
</dbReference>
<evidence type="ECO:0000256" key="7">
    <source>
        <dbReference type="SAM" id="MobiDB-lite"/>
    </source>
</evidence>
<evidence type="ECO:0000313" key="10">
    <source>
        <dbReference type="Proteomes" id="UP001530400"/>
    </source>
</evidence>
<feature type="compositionally biased region" description="Polar residues" evidence="7">
    <location>
        <begin position="561"/>
        <end position="573"/>
    </location>
</feature>
<keyword evidence="3" id="KW-0805">Transcription regulation</keyword>
<evidence type="ECO:0000256" key="4">
    <source>
        <dbReference type="ARBA" id="ARBA00023125"/>
    </source>
</evidence>
<sequence length="828" mass="90234">MNEMNSVPNPMAGIPPSPAPNDDDHRLSLLPLSPSSLLPPSSVPSPLDFDEVDDHDEDGGGGGKKIKDLRWMEGNSDAQQHQQQQYATSAEGGTSFIPVNFTSHIVASKPSSSSLASSHPSHGSFASTQTADSSTVYQNLTPDSGVMFAHQHHQGGHGRARSASASYAAASATTTANTATATTFSTTAAPNYPATSIGATSTTAASAGSTTTAPTDQNRRIKRLERNRESARLSRKRRKAYLEELEAKVHSMSAQMDQERVAYVLNFLKDVKSRFSSGSTGNSTNNNISTGAMGGIQISQNAGIKHNIQSTLPSSSTNNINNNQRILNEPKTRIPPVLQTIYTFQHAYLSSLVISKESKFILWLLLQREGFWRGGRGNSERLSAARIGERLLNNGMYRAGPSEGMWPLLCHEIGLSYEQEDRVRNTQRAILADSKTWISRHTAAASKNVLDSMQTAISGMHEVAKQREESILGVLTPEQRGKFITWALQKSNSIRLAAQFKLGQMHQDNEYEVSPERHVSANMYIVDHRLSNINSSLVPAPPIVHPSRLKRLSRRPCFESLASQDAPENTKSNRLSRDASFPSTGSLKRTLSDLNGMEDSQPTVSHAHSGITVESAQAAAQPSVRAVFQDIMPIVPQEYQQQMHLQHFRAIPTSNQVIIPATAPSPITAAPQELYARSRVGSTIRTQQHYQADVLLPPSSDDIDIPMPTPVSVLLRTQDEFLDVETSGVPLEVTSAMQPPESGFIPSIEYAPEPVASHGLSSRSYRSAPNLYSANEFDYPSLMPTTMMPVPEEGLAKSNNEEDGFDLEALGDPNDWAIGESFDMDLTS</sequence>
<dbReference type="SMART" id="SM00338">
    <property type="entry name" value="BRLZ"/>
    <property type="match status" value="1"/>
</dbReference>
<name>A0ABD3MTD4_9STRA</name>
<feature type="compositionally biased region" description="Acidic residues" evidence="7">
    <location>
        <begin position="48"/>
        <end position="59"/>
    </location>
</feature>
<feature type="compositionally biased region" description="Low complexity" evidence="7">
    <location>
        <begin position="28"/>
        <end position="47"/>
    </location>
</feature>
<feature type="domain" description="BZIP" evidence="8">
    <location>
        <begin position="217"/>
        <end position="255"/>
    </location>
</feature>
<feature type="region of interest" description="Disordered" evidence="7">
    <location>
        <begin position="110"/>
        <end position="131"/>
    </location>
</feature>
<keyword evidence="4" id="KW-0238">DNA-binding</keyword>
<comment type="subcellular location">
    <subcellularLocation>
        <location evidence="1">Nucleus</location>
    </subcellularLocation>
</comment>
<feature type="compositionally biased region" description="Low complexity" evidence="7">
    <location>
        <begin position="110"/>
        <end position="124"/>
    </location>
</feature>
<dbReference type="SUPFAM" id="SSF57959">
    <property type="entry name" value="Leucine zipper domain"/>
    <property type="match status" value="1"/>
</dbReference>
<evidence type="ECO:0000313" key="9">
    <source>
        <dbReference type="EMBL" id="KAL3766121.1"/>
    </source>
</evidence>
<dbReference type="Proteomes" id="UP001530400">
    <property type="component" value="Unassembled WGS sequence"/>
</dbReference>
<feature type="region of interest" description="Disordered" evidence="7">
    <location>
        <begin position="1"/>
        <end position="68"/>
    </location>
</feature>
<reference evidence="9 10" key="1">
    <citation type="submission" date="2024-10" db="EMBL/GenBank/DDBJ databases">
        <title>Updated reference genomes for cyclostephanoid diatoms.</title>
        <authorList>
            <person name="Roberts W.R."/>
            <person name="Alverson A.J."/>
        </authorList>
    </citation>
    <scope>NUCLEOTIDE SEQUENCE [LARGE SCALE GENOMIC DNA]</scope>
    <source>
        <strain evidence="9 10">AJA010-31</strain>
    </source>
</reference>
<feature type="region of interest" description="Disordered" evidence="7">
    <location>
        <begin position="199"/>
        <end position="235"/>
    </location>
</feature>
<accession>A0ABD3MTD4</accession>
<dbReference type="InterPro" id="IPR004827">
    <property type="entry name" value="bZIP"/>
</dbReference>
<feature type="region of interest" description="Disordered" evidence="7">
    <location>
        <begin position="561"/>
        <end position="607"/>
    </location>
</feature>
<dbReference type="InterPro" id="IPR046347">
    <property type="entry name" value="bZIP_sf"/>
</dbReference>
<protein>
    <recommendedName>
        <fullName evidence="8">BZIP domain-containing protein</fullName>
    </recommendedName>
</protein>
<evidence type="ECO:0000256" key="3">
    <source>
        <dbReference type="ARBA" id="ARBA00023015"/>
    </source>
</evidence>
<dbReference type="CDD" id="cd14811">
    <property type="entry name" value="bZIP_u2"/>
    <property type="match status" value="1"/>
</dbReference>
<dbReference type="GO" id="GO:0003677">
    <property type="term" value="F:DNA binding"/>
    <property type="evidence" value="ECO:0007669"/>
    <property type="project" value="UniProtKB-KW"/>
</dbReference>
<gene>
    <name evidence="9" type="ORF">ACHAWO_008512</name>
</gene>
<dbReference type="PROSITE" id="PS50217">
    <property type="entry name" value="BZIP"/>
    <property type="match status" value="1"/>
</dbReference>
<evidence type="ECO:0000256" key="1">
    <source>
        <dbReference type="ARBA" id="ARBA00004123"/>
    </source>
</evidence>
<dbReference type="Gene3D" id="1.20.5.170">
    <property type="match status" value="1"/>
</dbReference>
<evidence type="ECO:0000259" key="8">
    <source>
        <dbReference type="PROSITE" id="PS50217"/>
    </source>
</evidence>
<evidence type="ECO:0000256" key="2">
    <source>
        <dbReference type="ARBA" id="ARBA00007163"/>
    </source>
</evidence>
<feature type="compositionally biased region" description="Low complexity" evidence="7">
    <location>
        <begin position="199"/>
        <end position="215"/>
    </location>
</feature>
<comment type="similarity">
    <text evidence="2">Belongs to the bZIP family.</text>
</comment>
<organism evidence="9 10">
    <name type="scientific">Cyclotella atomus</name>
    <dbReference type="NCBI Taxonomy" id="382360"/>
    <lineage>
        <taxon>Eukaryota</taxon>
        <taxon>Sar</taxon>
        <taxon>Stramenopiles</taxon>
        <taxon>Ochrophyta</taxon>
        <taxon>Bacillariophyta</taxon>
        <taxon>Coscinodiscophyceae</taxon>
        <taxon>Thalassiosirophycidae</taxon>
        <taxon>Stephanodiscales</taxon>
        <taxon>Stephanodiscaceae</taxon>
        <taxon>Cyclotella</taxon>
    </lineage>
</organism>
<keyword evidence="6" id="KW-0539">Nucleus</keyword>
<evidence type="ECO:0000256" key="6">
    <source>
        <dbReference type="ARBA" id="ARBA00023242"/>
    </source>
</evidence>
<evidence type="ECO:0000256" key="5">
    <source>
        <dbReference type="ARBA" id="ARBA00023163"/>
    </source>
</evidence>
<dbReference type="PANTHER" id="PTHR47416">
    <property type="entry name" value="BASIC-LEUCINE ZIPPER TRANSCRIPTION FACTOR F-RELATED"/>
    <property type="match status" value="1"/>
</dbReference>
<keyword evidence="5" id="KW-0804">Transcription</keyword>
<dbReference type="Pfam" id="PF00170">
    <property type="entry name" value="bZIP_1"/>
    <property type="match status" value="1"/>
</dbReference>
<dbReference type="AlphaFoldDB" id="A0ABD3MTD4"/>
<proteinExistence type="inferred from homology"/>
<dbReference type="GO" id="GO:0005634">
    <property type="term" value="C:nucleus"/>
    <property type="evidence" value="ECO:0007669"/>
    <property type="project" value="UniProtKB-SubCell"/>
</dbReference>